<dbReference type="Gene3D" id="3.30.465.10">
    <property type="match status" value="1"/>
</dbReference>
<name>A0ABD3KME3_EUCGL</name>
<accession>A0ABD3KME3</accession>
<reference evidence="1 2" key="1">
    <citation type="submission" date="2024-11" db="EMBL/GenBank/DDBJ databases">
        <title>Chromosome-level genome assembly of Eucalyptus globulus Labill. provides insights into its genome evolution.</title>
        <authorList>
            <person name="Li X."/>
        </authorList>
    </citation>
    <scope>NUCLEOTIDE SEQUENCE [LARGE SCALE GENOMIC DNA]</scope>
    <source>
        <strain evidence="1">CL2024</strain>
        <tissue evidence="1">Fresh tender leaves</tissue>
    </source>
</reference>
<protein>
    <submittedName>
        <fullName evidence="1">Uncharacterized protein</fullName>
    </submittedName>
</protein>
<evidence type="ECO:0000313" key="1">
    <source>
        <dbReference type="EMBL" id="KAL3739358.1"/>
    </source>
</evidence>
<comment type="caution">
    <text evidence="1">The sequence shown here is derived from an EMBL/GenBank/DDBJ whole genome shotgun (WGS) entry which is preliminary data.</text>
</comment>
<dbReference type="PANTHER" id="PTHR32448">
    <property type="entry name" value="OS08G0158400 PROTEIN"/>
    <property type="match status" value="1"/>
</dbReference>
<dbReference type="InterPro" id="IPR016169">
    <property type="entry name" value="FAD-bd_PCMH_sub2"/>
</dbReference>
<sequence length="110" mass="12612">MRKSFPELGLARSDCIEMTRIQSVLYMAGYPSGTPREVLLEGKSRFKNFLKGKSDFVRDPIPETALKRLWKRLVEEDSPLVKWTPFGGMMSKISESSTPFPHRKGTIFMI</sequence>
<gene>
    <name evidence="1" type="ORF">ACJRO7_020725</name>
</gene>
<dbReference type="EMBL" id="JBJKBG010000005">
    <property type="protein sequence ID" value="KAL3739358.1"/>
    <property type="molecule type" value="Genomic_DNA"/>
</dbReference>
<keyword evidence="2" id="KW-1185">Reference proteome</keyword>
<dbReference type="AlphaFoldDB" id="A0ABD3KME3"/>
<dbReference type="Gene3D" id="3.40.462.20">
    <property type="match status" value="1"/>
</dbReference>
<organism evidence="1 2">
    <name type="scientific">Eucalyptus globulus</name>
    <name type="common">Tasmanian blue gum</name>
    <dbReference type="NCBI Taxonomy" id="34317"/>
    <lineage>
        <taxon>Eukaryota</taxon>
        <taxon>Viridiplantae</taxon>
        <taxon>Streptophyta</taxon>
        <taxon>Embryophyta</taxon>
        <taxon>Tracheophyta</taxon>
        <taxon>Spermatophyta</taxon>
        <taxon>Magnoliopsida</taxon>
        <taxon>eudicotyledons</taxon>
        <taxon>Gunneridae</taxon>
        <taxon>Pentapetalae</taxon>
        <taxon>rosids</taxon>
        <taxon>malvids</taxon>
        <taxon>Myrtales</taxon>
        <taxon>Myrtaceae</taxon>
        <taxon>Myrtoideae</taxon>
        <taxon>Eucalypteae</taxon>
        <taxon>Eucalyptus</taxon>
    </lineage>
</organism>
<proteinExistence type="predicted"/>
<dbReference type="Proteomes" id="UP001634007">
    <property type="component" value="Unassembled WGS sequence"/>
</dbReference>
<evidence type="ECO:0000313" key="2">
    <source>
        <dbReference type="Proteomes" id="UP001634007"/>
    </source>
</evidence>